<feature type="compositionally biased region" description="Low complexity" evidence="1">
    <location>
        <begin position="38"/>
        <end position="47"/>
    </location>
</feature>
<keyword evidence="3" id="KW-1185">Reference proteome</keyword>
<evidence type="ECO:0000313" key="3">
    <source>
        <dbReference type="Proteomes" id="UP001059597"/>
    </source>
</evidence>
<feature type="compositionally biased region" description="Gly residues" evidence="1">
    <location>
        <begin position="48"/>
        <end position="57"/>
    </location>
</feature>
<evidence type="ECO:0000256" key="1">
    <source>
        <dbReference type="SAM" id="MobiDB-lite"/>
    </source>
</evidence>
<accession>A0ABM7ZQV1</accession>
<protein>
    <submittedName>
        <fullName evidence="2">Uncharacterized protein</fullName>
    </submittedName>
</protein>
<sequence length="101" mass="10319">MRRSSSPLTRSTAHSSASTTEVTANDRISELMPSRLCGAAAGTTAAGGRKGSGGPGGSRAPHGSGTGSRPGSRPVKERSEAGKNGQFFCHDGQHFGRPRLL</sequence>
<proteinExistence type="predicted"/>
<reference evidence="2" key="1">
    <citation type="submission" date="2022-06" db="EMBL/GenBank/DDBJ databases">
        <title>Complete genome sequence of Streptomyces nigrescens HEK616.</title>
        <authorList>
            <person name="Asamizu S."/>
            <person name="Onaka H."/>
        </authorList>
    </citation>
    <scope>NUCLEOTIDE SEQUENCE</scope>
    <source>
        <strain evidence="2">HEK616</strain>
    </source>
</reference>
<dbReference type="Proteomes" id="UP001059597">
    <property type="component" value="Chromosome"/>
</dbReference>
<name>A0ABM7ZQV1_STRNI</name>
<gene>
    <name evidence="2" type="ORF">HEK616_22550</name>
</gene>
<organism evidence="2 3">
    <name type="scientific">Streptomyces nigrescens</name>
    <dbReference type="NCBI Taxonomy" id="1920"/>
    <lineage>
        <taxon>Bacteria</taxon>
        <taxon>Bacillati</taxon>
        <taxon>Actinomycetota</taxon>
        <taxon>Actinomycetes</taxon>
        <taxon>Kitasatosporales</taxon>
        <taxon>Streptomycetaceae</taxon>
        <taxon>Streptomyces</taxon>
    </lineage>
</organism>
<feature type="compositionally biased region" description="Low complexity" evidence="1">
    <location>
        <begin position="9"/>
        <end position="23"/>
    </location>
</feature>
<feature type="region of interest" description="Disordered" evidence="1">
    <location>
        <begin position="1"/>
        <end position="101"/>
    </location>
</feature>
<dbReference type="EMBL" id="AP026073">
    <property type="protein sequence ID" value="BDM68768.1"/>
    <property type="molecule type" value="Genomic_DNA"/>
</dbReference>
<feature type="compositionally biased region" description="Low complexity" evidence="1">
    <location>
        <begin position="58"/>
        <end position="73"/>
    </location>
</feature>
<evidence type="ECO:0000313" key="2">
    <source>
        <dbReference type="EMBL" id="BDM68768.1"/>
    </source>
</evidence>